<reference evidence="3" key="1">
    <citation type="submission" date="2023-05" db="EMBL/GenBank/DDBJ databases">
        <title>Nepenthes gracilis genome sequencing.</title>
        <authorList>
            <person name="Fukushima K."/>
        </authorList>
    </citation>
    <scope>NUCLEOTIDE SEQUENCE</scope>
    <source>
        <strain evidence="3">SING2019-196</strain>
    </source>
</reference>
<evidence type="ECO:0000256" key="1">
    <source>
        <dbReference type="SAM" id="MobiDB-lite"/>
    </source>
</evidence>
<feature type="region of interest" description="Disordered" evidence="1">
    <location>
        <begin position="1"/>
        <end position="24"/>
    </location>
</feature>
<evidence type="ECO:0000259" key="2">
    <source>
        <dbReference type="PROSITE" id="PS52045"/>
    </source>
</evidence>
<dbReference type="EMBL" id="BSYO01000007">
    <property type="protein sequence ID" value="GMH07442.1"/>
    <property type="molecule type" value="Genomic_DNA"/>
</dbReference>
<evidence type="ECO:0000313" key="4">
    <source>
        <dbReference type="Proteomes" id="UP001279734"/>
    </source>
</evidence>
<feature type="domain" description="Neprosin PEP catalytic" evidence="2">
    <location>
        <begin position="1"/>
        <end position="94"/>
    </location>
</feature>
<dbReference type="InterPro" id="IPR004314">
    <property type="entry name" value="Neprosin"/>
</dbReference>
<dbReference type="Pfam" id="PF03080">
    <property type="entry name" value="Neprosin"/>
    <property type="match status" value="1"/>
</dbReference>
<name>A0AAD3SB44_NEPGR</name>
<dbReference type="PROSITE" id="PS52045">
    <property type="entry name" value="NEPROSIN_PEP_CD"/>
    <property type="match status" value="1"/>
</dbReference>
<dbReference type="Proteomes" id="UP001279734">
    <property type="component" value="Unassembled WGS sequence"/>
</dbReference>
<feature type="compositionally biased region" description="Basic and acidic residues" evidence="1">
    <location>
        <begin position="9"/>
        <end position="24"/>
    </location>
</feature>
<proteinExistence type="predicted"/>
<keyword evidence="4" id="KW-1185">Reference proteome</keyword>
<dbReference type="AlphaFoldDB" id="A0AAD3SB44"/>
<comment type="caution">
    <text evidence="3">The sequence shown here is derived from an EMBL/GenBank/DDBJ whole genome shotgun (WGS) entry which is preliminary data.</text>
</comment>
<protein>
    <recommendedName>
        <fullName evidence="2">Neprosin PEP catalytic domain-containing protein</fullName>
    </recommendedName>
</protein>
<gene>
    <name evidence="3" type="ORF">Nepgr_009282</name>
</gene>
<sequence length="108" mass="11652">MIGWGGEVVKSEADGGRKFDSDGWDRSGHFLEEGFGRASYLKSIQVVDDCSNLIAPKDIGTFTERSDCYGLQTGKNGNSGSLLLLWRQAVAGFPTALGSFSHPPAVRR</sequence>
<accession>A0AAD3SB44</accession>
<evidence type="ECO:0000313" key="3">
    <source>
        <dbReference type="EMBL" id="GMH07442.1"/>
    </source>
</evidence>
<organism evidence="3 4">
    <name type="scientific">Nepenthes gracilis</name>
    <name type="common">Slender pitcher plant</name>
    <dbReference type="NCBI Taxonomy" id="150966"/>
    <lineage>
        <taxon>Eukaryota</taxon>
        <taxon>Viridiplantae</taxon>
        <taxon>Streptophyta</taxon>
        <taxon>Embryophyta</taxon>
        <taxon>Tracheophyta</taxon>
        <taxon>Spermatophyta</taxon>
        <taxon>Magnoliopsida</taxon>
        <taxon>eudicotyledons</taxon>
        <taxon>Gunneridae</taxon>
        <taxon>Pentapetalae</taxon>
        <taxon>Caryophyllales</taxon>
        <taxon>Nepenthaceae</taxon>
        <taxon>Nepenthes</taxon>
    </lineage>
</organism>